<comment type="caution">
    <text evidence="8">The sequence shown here is derived from an EMBL/GenBank/DDBJ whole genome shotgun (WGS) entry which is preliminary data.</text>
</comment>
<dbReference type="InterPro" id="IPR036855">
    <property type="entry name" value="Znf_CCCH_sf"/>
</dbReference>
<dbReference type="Proteomes" id="UP000269276">
    <property type="component" value="Unassembled WGS sequence"/>
</dbReference>
<feature type="zinc finger region" description="C3H1-type" evidence="5">
    <location>
        <begin position="239"/>
        <end position="265"/>
    </location>
</feature>
<dbReference type="OrthoDB" id="410307at2759"/>
<gene>
    <name evidence="8" type="ORF">D0863_03129</name>
</gene>
<keyword evidence="2" id="KW-0677">Repeat</keyword>
<feature type="zinc finger region" description="C3H1-type" evidence="5">
    <location>
        <begin position="183"/>
        <end position="211"/>
    </location>
</feature>
<feature type="domain" description="C3H1-type" evidence="7">
    <location>
        <begin position="239"/>
        <end position="265"/>
    </location>
</feature>
<dbReference type="SMART" id="SM00356">
    <property type="entry name" value="ZnF_C3H1"/>
    <property type="match status" value="4"/>
</dbReference>
<feature type="compositionally biased region" description="Basic and acidic residues" evidence="6">
    <location>
        <begin position="82"/>
        <end position="97"/>
    </location>
</feature>
<dbReference type="Pfam" id="PF00642">
    <property type="entry name" value="zf-CCCH"/>
    <property type="match status" value="1"/>
</dbReference>
<reference evidence="8 9" key="1">
    <citation type="journal article" date="2018" name="BMC Genomics">
        <title>Genomic evidence for intraspecific hybridization in a clonal and extremely halotolerant yeast.</title>
        <authorList>
            <person name="Gostincar C."/>
            <person name="Stajich J.E."/>
            <person name="Zupancic J."/>
            <person name="Zalar P."/>
            <person name="Gunde-Cimerman N."/>
        </authorList>
    </citation>
    <scope>NUCLEOTIDE SEQUENCE [LARGE SCALE GENOMIC DNA]</scope>
    <source>
        <strain evidence="8 9">EXF-2682</strain>
    </source>
</reference>
<feature type="region of interest" description="Disordered" evidence="6">
    <location>
        <begin position="332"/>
        <end position="359"/>
    </location>
</feature>
<feature type="domain" description="C3H1-type" evidence="7">
    <location>
        <begin position="266"/>
        <end position="294"/>
    </location>
</feature>
<evidence type="ECO:0000256" key="5">
    <source>
        <dbReference type="PROSITE-ProRule" id="PRU00723"/>
    </source>
</evidence>
<dbReference type="GO" id="GO:0008270">
    <property type="term" value="F:zinc ion binding"/>
    <property type="evidence" value="ECO:0007669"/>
    <property type="project" value="UniProtKB-KW"/>
</dbReference>
<dbReference type="GO" id="GO:0005634">
    <property type="term" value="C:nucleus"/>
    <property type="evidence" value="ECO:0007669"/>
    <property type="project" value="TreeGrafter"/>
</dbReference>
<feature type="compositionally biased region" description="Acidic residues" evidence="6">
    <location>
        <begin position="343"/>
        <end position="359"/>
    </location>
</feature>
<dbReference type="PANTHER" id="PTHR46156">
    <property type="entry name" value="CCCH ZINGC FINGER"/>
    <property type="match status" value="1"/>
</dbReference>
<evidence type="ECO:0000259" key="7">
    <source>
        <dbReference type="PROSITE" id="PS50103"/>
    </source>
</evidence>
<evidence type="ECO:0000313" key="8">
    <source>
        <dbReference type="EMBL" id="RMY74597.1"/>
    </source>
</evidence>
<accession>A0A3M7EDY1</accession>
<evidence type="ECO:0000313" key="9">
    <source>
        <dbReference type="Proteomes" id="UP000269276"/>
    </source>
</evidence>
<dbReference type="PROSITE" id="PS50103">
    <property type="entry name" value="ZF_C3H1"/>
    <property type="match status" value="4"/>
</dbReference>
<dbReference type="PANTHER" id="PTHR46156:SF1">
    <property type="entry name" value="ZINC FINGER CCCH DOMAIN-CONTAINING PROTEIN 3"/>
    <property type="match status" value="1"/>
</dbReference>
<keyword evidence="4 5" id="KW-0862">Zinc</keyword>
<dbReference type="Gene3D" id="4.10.1000.10">
    <property type="entry name" value="Zinc finger, CCCH-type"/>
    <property type="match status" value="3"/>
</dbReference>
<feature type="domain" description="C3H1-type" evidence="7">
    <location>
        <begin position="183"/>
        <end position="211"/>
    </location>
</feature>
<dbReference type="FunFam" id="4.10.1000.10:FF:000022">
    <property type="entry name" value="Zinc finger CCCH domain-containing protein 7"/>
    <property type="match status" value="1"/>
</dbReference>
<feature type="domain" description="C3H1-type" evidence="7">
    <location>
        <begin position="215"/>
        <end position="238"/>
    </location>
</feature>
<organism evidence="8 9">
    <name type="scientific">Hortaea werneckii</name>
    <name type="common">Black yeast</name>
    <name type="synonym">Cladosporium werneckii</name>
    <dbReference type="NCBI Taxonomy" id="91943"/>
    <lineage>
        <taxon>Eukaryota</taxon>
        <taxon>Fungi</taxon>
        <taxon>Dikarya</taxon>
        <taxon>Ascomycota</taxon>
        <taxon>Pezizomycotina</taxon>
        <taxon>Dothideomycetes</taxon>
        <taxon>Dothideomycetidae</taxon>
        <taxon>Mycosphaerellales</taxon>
        <taxon>Teratosphaeriaceae</taxon>
        <taxon>Hortaea</taxon>
    </lineage>
</organism>
<name>A0A3M7EDY1_HORWE</name>
<evidence type="ECO:0000256" key="6">
    <source>
        <dbReference type="SAM" id="MobiDB-lite"/>
    </source>
</evidence>
<evidence type="ECO:0000256" key="4">
    <source>
        <dbReference type="ARBA" id="ARBA00022833"/>
    </source>
</evidence>
<dbReference type="EMBL" id="QWIP01000072">
    <property type="protein sequence ID" value="RMY74597.1"/>
    <property type="molecule type" value="Genomic_DNA"/>
</dbReference>
<dbReference type="AlphaFoldDB" id="A0A3M7EDY1"/>
<proteinExistence type="predicted"/>
<feature type="region of interest" description="Disordered" evidence="6">
    <location>
        <begin position="82"/>
        <end position="111"/>
    </location>
</feature>
<feature type="zinc finger region" description="C3H1-type" evidence="5">
    <location>
        <begin position="266"/>
        <end position="294"/>
    </location>
</feature>
<keyword evidence="3 5" id="KW-0863">Zinc-finger</keyword>
<dbReference type="InterPro" id="IPR000571">
    <property type="entry name" value="Znf_CCCH"/>
</dbReference>
<evidence type="ECO:0000256" key="1">
    <source>
        <dbReference type="ARBA" id="ARBA00022723"/>
    </source>
</evidence>
<evidence type="ECO:0000256" key="2">
    <source>
        <dbReference type="ARBA" id="ARBA00022737"/>
    </source>
</evidence>
<evidence type="ECO:0000256" key="3">
    <source>
        <dbReference type="ARBA" id="ARBA00022771"/>
    </source>
</evidence>
<protein>
    <recommendedName>
        <fullName evidence="7">C3H1-type domain-containing protein</fullName>
    </recommendedName>
</protein>
<dbReference type="FunFam" id="4.10.1000.10:FF:000035">
    <property type="entry name" value="CCCH zinc finger protein, variant"/>
    <property type="match status" value="1"/>
</dbReference>
<dbReference type="VEuPathDB" id="FungiDB:BTJ68_10839"/>
<dbReference type="SUPFAM" id="SSF90229">
    <property type="entry name" value="CCCH zinc finger"/>
    <property type="match status" value="3"/>
</dbReference>
<feature type="zinc finger region" description="C3H1-type" evidence="5">
    <location>
        <begin position="215"/>
        <end position="238"/>
    </location>
</feature>
<keyword evidence="1 5" id="KW-0479">Metal-binding</keyword>
<sequence>MSEQADLQARIAAIAGKINQHKQQQYDQPPPPPHPIHVHRWSPYGRGGRPLHKNRTLVVGGQQEGFVAARGINNQLMTKEAYDREQAAKQESKEQHRANKRQKRNEEEQNRILRYTEESHMLDVAGLRFRVAARGSKLVRVYDGVTDSQETPKRAQVLQVNFFRTKHGNLARAGALASISQDIQTLPQCETFTRHGSCPFGSRCRFAHDPHKVAICKDYLKSGMCPRGNNCDMSHEMTYHRVPACTFFLRGNCTNSACRYPHINVSPAAPVCRSFATLGFCAKGPDCDKRHVVECPDYANHGFCADRDNGLCHLPHPDRAAILRKAAERQAKIEASQDISDLSSDDEGEPDESEDVDSDVEIIVGEDTHELSQQQDFVKVA</sequence>